<feature type="region of interest" description="Disordered" evidence="1">
    <location>
        <begin position="172"/>
        <end position="205"/>
    </location>
</feature>
<organism evidence="2 3">
    <name type="scientific">Lentinus tigrinus ALCF2SS1-6</name>
    <dbReference type="NCBI Taxonomy" id="1328759"/>
    <lineage>
        <taxon>Eukaryota</taxon>
        <taxon>Fungi</taxon>
        <taxon>Dikarya</taxon>
        <taxon>Basidiomycota</taxon>
        <taxon>Agaricomycotina</taxon>
        <taxon>Agaricomycetes</taxon>
        <taxon>Polyporales</taxon>
        <taxon>Polyporaceae</taxon>
        <taxon>Lentinus</taxon>
    </lineage>
</organism>
<proteinExistence type="predicted"/>
<accession>A0A5C2RRF3</accession>
<feature type="region of interest" description="Disordered" evidence="1">
    <location>
        <begin position="73"/>
        <end position="95"/>
    </location>
</feature>
<reference evidence="2" key="1">
    <citation type="journal article" date="2018" name="Genome Biol. Evol.">
        <title>Genomics and development of Lentinus tigrinus, a white-rot wood-decaying mushroom with dimorphic fruiting bodies.</title>
        <authorList>
            <person name="Wu B."/>
            <person name="Xu Z."/>
            <person name="Knudson A."/>
            <person name="Carlson A."/>
            <person name="Chen N."/>
            <person name="Kovaka S."/>
            <person name="LaButti K."/>
            <person name="Lipzen A."/>
            <person name="Pennachio C."/>
            <person name="Riley R."/>
            <person name="Schakwitz W."/>
            <person name="Umezawa K."/>
            <person name="Ohm R.A."/>
            <person name="Grigoriev I.V."/>
            <person name="Nagy L.G."/>
            <person name="Gibbons J."/>
            <person name="Hibbett D."/>
        </authorList>
    </citation>
    <scope>NUCLEOTIDE SEQUENCE [LARGE SCALE GENOMIC DNA]</scope>
    <source>
        <strain evidence="2">ALCF2SS1-6</strain>
    </source>
</reference>
<dbReference type="AlphaFoldDB" id="A0A5C2RRF3"/>
<gene>
    <name evidence="2" type="ORF">L227DRAFT_355358</name>
</gene>
<protein>
    <submittedName>
        <fullName evidence="2">Uncharacterized protein</fullName>
    </submittedName>
</protein>
<sequence length="350" mass="37502">MLRPLPVVLLPRHGQEACALLNVPGSYLTHGVLPWTPSLDTLHDHSERSGAPPGDFVRRIARYVLRSCGLNSRRYHPRTPRSSPSHRRLASTRPSEATAVLCTGEMAPSLAPRAVLRPASQASGPATLLAPMLSPSCSRTSTTTAPATVFSLPPSSLPSLYVFALSGTDHPSYAGHSPGTSSPPKPELKTPFSAGPQREKRTVCKRPQRSVPRTCMRLFVLHPCCPRLPRNVCAAAPCYDTAAPVLRLASARLQSGLQPPGHRRTHANVSSSQSSNSVFFVSSESFHFHCAASHRPVHTTPRGLAANPDGSSRLGLGLGLLRPAPSSRRRSPVASELFPLPNSFAPSFLC</sequence>
<evidence type="ECO:0000256" key="1">
    <source>
        <dbReference type="SAM" id="MobiDB-lite"/>
    </source>
</evidence>
<feature type="compositionally biased region" description="Basic residues" evidence="1">
    <location>
        <begin position="73"/>
        <end position="90"/>
    </location>
</feature>
<evidence type="ECO:0000313" key="2">
    <source>
        <dbReference type="EMBL" id="RPD54248.1"/>
    </source>
</evidence>
<dbReference type="Proteomes" id="UP000313359">
    <property type="component" value="Unassembled WGS sequence"/>
</dbReference>
<name>A0A5C2RRF3_9APHY</name>
<evidence type="ECO:0000313" key="3">
    <source>
        <dbReference type="Proteomes" id="UP000313359"/>
    </source>
</evidence>
<dbReference type="EMBL" id="ML122308">
    <property type="protein sequence ID" value="RPD54248.1"/>
    <property type="molecule type" value="Genomic_DNA"/>
</dbReference>
<keyword evidence="3" id="KW-1185">Reference proteome</keyword>